<evidence type="ECO:0000313" key="5">
    <source>
        <dbReference type="Proteomes" id="UP000024635"/>
    </source>
</evidence>
<dbReference type="InterPro" id="IPR015422">
    <property type="entry name" value="PyrdxlP-dep_Trfase_small"/>
</dbReference>
<dbReference type="AlphaFoldDB" id="A0A016RUQ8"/>
<dbReference type="Pfam" id="PF01212">
    <property type="entry name" value="Beta_elim_lyase"/>
    <property type="match status" value="1"/>
</dbReference>
<comment type="caution">
    <text evidence="4">The sequence shown here is derived from an EMBL/GenBank/DDBJ whole genome shotgun (WGS) entry which is preliminary data.</text>
</comment>
<name>A0A016RUQ8_9BILA</name>
<sequence length="143" mass="15487">MGFSHGITFTVVIPSFRALGGGWRQAGVLAAAAHVALDNAEATIRKDHANAQKLASGINAITPDNLKNVIHATETGLTNMVMLICSNGISPSQVQKFFQSNGVLVMVFDATRIRIVLNWGVKESDIDEVLNVYSRFIDSIFKN</sequence>
<comment type="cofactor">
    <cofactor evidence="1">
        <name>pyridoxal 5'-phosphate</name>
        <dbReference type="ChEBI" id="CHEBI:597326"/>
    </cofactor>
</comment>
<proteinExistence type="predicted"/>
<dbReference type="InterPro" id="IPR015424">
    <property type="entry name" value="PyrdxlP-dep_Trfase"/>
</dbReference>
<dbReference type="PANTHER" id="PTHR48097:SF9">
    <property type="entry name" value="L-THREONINE ALDOLASE"/>
    <property type="match status" value="1"/>
</dbReference>
<dbReference type="GO" id="GO:0008732">
    <property type="term" value="F:L-allo-threonine aldolase activity"/>
    <property type="evidence" value="ECO:0007669"/>
    <property type="project" value="TreeGrafter"/>
</dbReference>
<gene>
    <name evidence="4" type="primary">Acey_s0367.g44</name>
    <name evidence="4" type="ORF">Y032_0367g44</name>
</gene>
<dbReference type="GO" id="GO:0006545">
    <property type="term" value="P:glycine biosynthetic process"/>
    <property type="evidence" value="ECO:0007669"/>
    <property type="project" value="TreeGrafter"/>
</dbReference>
<organism evidence="4 5">
    <name type="scientific">Ancylostoma ceylanicum</name>
    <dbReference type="NCBI Taxonomy" id="53326"/>
    <lineage>
        <taxon>Eukaryota</taxon>
        <taxon>Metazoa</taxon>
        <taxon>Ecdysozoa</taxon>
        <taxon>Nematoda</taxon>
        <taxon>Chromadorea</taxon>
        <taxon>Rhabditida</taxon>
        <taxon>Rhabditina</taxon>
        <taxon>Rhabditomorpha</taxon>
        <taxon>Strongyloidea</taxon>
        <taxon>Ancylostomatidae</taxon>
        <taxon>Ancylostomatinae</taxon>
        <taxon>Ancylostoma</taxon>
    </lineage>
</organism>
<dbReference type="GO" id="GO:0005829">
    <property type="term" value="C:cytosol"/>
    <property type="evidence" value="ECO:0007669"/>
    <property type="project" value="TreeGrafter"/>
</dbReference>
<feature type="domain" description="Aromatic amino acid beta-eliminating lyase/threonine aldolase" evidence="3">
    <location>
        <begin position="17"/>
        <end position="64"/>
    </location>
</feature>
<protein>
    <recommendedName>
        <fullName evidence="3">Aromatic amino acid beta-eliminating lyase/threonine aldolase domain-containing protein</fullName>
    </recommendedName>
</protein>
<evidence type="ECO:0000256" key="2">
    <source>
        <dbReference type="ARBA" id="ARBA00022898"/>
    </source>
</evidence>
<reference evidence="5" key="1">
    <citation type="journal article" date="2015" name="Nat. Genet.">
        <title>The genome and transcriptome of the zoonotic hookworm Ancylostoma ceylanicum identify infection-specific gene families.</title>
        <authorList>
            <person name="Schwarz E.M."/>
            <person name="Hu Y."/>
            <person name="Antoshechkin I."/>
            <person name="Miller M.M."/>
            <person name="Sternberg P.W."/>
            <person name="Aroian R.V."/>
        </authorList>
    </citation>
    <scope>NUCLEOTIDE SEQUENCE</scope>
    <source>
        <strain evidence="5">HY135</strain>
    </source>
</reference>
<dbReference type="Proteomes" id="UP000024635">
    <property type="component" value="Unassembled WGS sequence"/>
</dbReference>
<dbReference type="GO" id="GO:0006567">
    <property type="term" value="P:L-threonine catabolic process"/>
    <property type="evidence" value="ECO:0007669"/>
    <property type="project" value="TreeGrafter"/>
</dbReference>
<dbReference type="OrthoDB" id="5855443at2759"/>
<dbReference type="EMBL" id="JARK01001703">
    <property type="protein sequence ID" value="EYB82105.1"/>
    <property type="molecule type" value="Genomic_DNA"/>
</dbReference>
<dbReference type="Gene3D" id="3.90.1150.10">
    <property type="entry name" value="Aspartate Aminotransferase, domain 1"/>
    <property type="match status" value="1"/>
</dbReference>
<keyword evidence="5" id="KW-1185">Reference proteome</keyword>
<dbReference type="SUPFAM" id="SSF53383">
    <property type="entry name" value="PLP-dependent transferases"/>
    <property type="match status" value="1"/>
</dbReference>
<dbReference type="STRING" id="53326.A0A016RUQ8"/>
<evidence type="ECO:0000313" key="4">
    <source>
        <dbReference type="EMBL" id="EYB82105.1"/>
    </source>
</evidence>
<evidence type="ECO:0000259" key="3">
    <source>
        <dbReference type="Pfam" id="PF01212"/>
    </source>
</evidence>
<dbReference type="PANTHER" id="PTHR48097">
    <property type="entry name" value="L-THREONINE ALDOLASE-RELATED"/>
    <property type="match status" value="1"/>
</dbReference>
<dbReference type="InterPro" id="IPR001597">
    <property type="entry name" value="ArAA_b-elim_lyase/Thr_aldolase"/>
</dbReference>
<keyword evidence="2" id="KW-0663">Pyridoxal phosphate</keyword>
<accession>A0A016RUQ8</accession>
<evidence type="ECO:0000256" key="1">
    <source>
        <dbReference type="ARBA" id="ARBA00001933"/>
    </source>
</evidence>